<gene>
    <name evidence="4" type="ORF">ACFQEV_10065</name>
</gene>
<evidence type="ECO:0000313" key="5">
    <source>
        <dbReference type="Proteomes" id="UP001596408"/>
    </source>
</evidence>
<dbReference type="InterPro" id="IPR001667">
    <property type="entry name" value="DDH_dom"/>
</dbReference>
<dbReference type="InterPro" id="IPR003156">
    <property type="entry name" value="DHHA1_dom"/>
</dbReference>
<dbReference type="Pfam" id="PF02272">
    <property type="entry name" value="DHHA1"/>
    <property type="match status" value="1"/>
</dbReference>
<dbReference type="InterPro" id="IPR003148">
    <property type="entry name" value="RCK_N"/>
</dbReference>
<dbReference type="PANTHER" id="PTHR47618:SF1">
    <property type="entry name" value="BIFUNCTIONAL OLIGORIBONUCLEASE AND PAP PHOSPHATASE NRNA"/>
    <property type="match status" value="1"/>
</dbReference>
<dbReference type="SUPFAM" id="SSF51735">
    <property type="entry name" value="NAD(P)-binding Rossmann-fold domains"/>
    <property type="match status" value="1"/>
</dbReference>
<evidence type="ECO:0000259" key="3">
    <source>
        <dbReference type="Pfam" id="PF02272"/>
    </source>
</evidence>
<feature type="domain" description="DHHA1" evidence="3">
    <location>
        <begin position="363"/>
        <end position="437"/>
    </location>
</feature>
<dbReference type="InterPro" id="IPR036291">
    <property type="entry name" value="NAD(P)-bd_dom_sf"/>
</dbReference>
<dbReference type="InterPro" id="IPR038763">
    <property type="entry name" value="DHH_sf"/>
</dbReference>
<organism evidence="4 5">
    <name type="scientific">Halopelagius fulvigenes</name>
    <dbReference type="NCBI Taxonomy" id="1198324"/>
    <lineage>
        <taxon>Archaea</taxon>
        <taxon>Methanobacteriati</taxon>
        <taxon>Methanobacteriota</taxon>
        <taxon>Stenosarchaea group</taxon>
        <taxon>Halobacteria</taxon>
        <taxon>Halobacteriales</taxon>
        <taxon>Haloferacaceae</taxon>
    </lineage>
</organism>
<dbReference type="Gene3D" id="3.90.1640.10">
    <property type="entry name" value="inorganic pyrophosphatase (n-terminal core)"/>
    <property type="match status" value="1"/>
</dbReference>
<feature type="domain" description="DDH" evidence="1">
    <location>
        <begin position="162"/>
        <end position="301"/>
    </location>
</feature>
<feature type="domain" description="RCK N-terminal" evidence="2">
    <location>
        <begin position="13"/>
        <end position="126"/>
    </location>
</feature>
<evidence type="ECO:0000259" key="2">
    <source>
        <dbReference type="Pfam" id="PF02254"/>
    </source>
</evidence>
<dbReference type="PANTHER" id="PTHR47618">
    <property type="entry name" value="BIFUNCTIONAL OLIGORIBONUCLEASE AND PAP PHOSPHATASE NRNA"/>
    <property type="match status" value="1"/>
</dbReference>
<comment type="caution">
    <text evidence="4">The sequence shown here is derived from an EMBL/GenBank/DDBJ whole genome shotgun (WGS) entry which is preliminary data.</text>
</comment>
<dbReference type="AlphaFoldDB" id="A0ABD5U1G0"/>
<dbReference type="Pfam" id="PF01368">
    <property type="entry name" value="DHH"/>
    <property type="match status" value="1"/>
</dbReference>
<dbReference type="Proteomes" id="UP001596408">
    <property type="component" value="Unassembled WGS sequence"/>
</dbReference>
<dbReference type="InterPro" id="IPR051319">
    <property type="entry name" value="Oligoribo/pAp-PDE_c-di-AMP_PDE"/>
</dbReference>
<dbReference type="EMBL" id="JBHSXH010000015">
    <property type="protein sequence ID" value="MFC6825328.1"/>
    <property type="molecule type" value="Genomic_DNA"/>
</dbReference>
<reference evidence="4 5" key="1">
    <citation type="journal article" date="2019" name="Int. J. Syst. Evol. Microbiol.">
        <title>The Global Catalogue of Microorganisms (GCM) 10K type strain sequencing project: providing services to taxonomists for standard genome sequencing and annotation.</title>
        <authorList>
            <consortium name="The Broad Institute Genomics Platform"/>
            <consortium name="The Broad Institute Genome Sequencing Center for Infectious Disease"/>
            <person name="Wu L."/>
            <person name="Ma J."/>
        </authorList>
    </citation>
    <scope>NUCLEOTIDE SEQUENCE [LARGE SCALE GENOMIC DNA]</scope>
    <source>
        <strain evidence="4 5">YIM 94188</strain>
    </source>
</reference>
<dbReference type="RefSeq" id="WP_379695448.1">
    <property type="nucleotide sequence ID" value="NZ_JBHSXH010000015.1"/>
</dbReference>
<evidence type="ECO:0000259" key="1">
    <source>
        <dbReference type="Pfam" id="PF01368"/>
    </source>
</evidence>
<dbReference type="Gene3D" id="3.40.50.720">
    <property type="entry name" value="NAD(P)-binding Rossmann-like Domain"/>
    <property type="match status" value="1"/>
</dbReference>
<sequence length="484" mass="51727">MSAGVTISSMSTYAILGCGSVGHAVAEELAEEGKSVLILDKDESRVEALRDQDLNAQTTDIADPAVAEVVTDRDVVLILSSDVEANKAAVSAIRENGGEQFIVVRASDPVSEDELSGLGADVVINPSEVIADSALRSLESGELEYKARQLADLLDGTDDGLAILTHDNPDPDSIASAVALQAIAAEYNLESDILYDGEIGHQENRAFVNLLGIELVRLADAPPLSKYGAVALVDHMKSSEPEVTAEIDVFIDHFEPDEDIGAAFMDVRPNVSSTSTILTKYIQEFDLSPSEAVATALLYGIRSETLDFKRETTPADLTAAAYLYPFANHDTLEQVESPSMSAETLDVLAEAIQNREVQGSHLVSNAGFIRDRDALGQAAQHLLKLEGITTTAVFGIADEKIYLSARSKDIRMNIGKVLQDAFEDIGDAGGHSTQGSVEIPLGIFTGIETNEDNRGTLLKLTEEAVRRKLFEAMGVESSESSNGS</sequence>
<dbReference type="Pfam" id="PF02254">
    <property type="entry name" value="TrkA_N"/>
    <property type="match status" value="1"/>
</dbReference>
<keyword evidence="5" id="KW-1185">Reference proteome</keyword>
<protein>
    <submittedName>
        <fullName evidence="4">DHH family phosphoesterase</fullName>
    </submittedName>
</protein>
<evidence type="ECO:0000313" key="4">
    <source>
        <dbReference type="EMBL" id="MFC6825328.1"/>
    </source>
</evidence>
<accession>A0ABD5U1G0</accession>
<proteinExistence type="predicted"/>
<name>A0ABD5U1G0_9EURY</name>
<dbReference type="SUPFAM" id="SSF64182">
    <property type="entry name" value="DHH phosphoesterases"/>
    <property type="match status" value="1"/>
</dbReference>